<comment type="caution">
    <text evidence="3">The sequence shown here is derived from an EMBL/GenBank/DDBJ whole genome shotgun (WGS) entry which is preliminary data.</text>
</comment>
<dbReference type="AlphaFoldDB" id="A0A9P5VML2"/>
<dbReference type="PROSITE" id="PS50033">
    <property type="entry name" value="UBX"/>
    <property type="match status" value="1"/>
</dbReference>
<feature type="compositionally biased region" description="Low complexity" evidence="1">
    <location>
        <begin position="211"/>
        <end position="230"/>
    </location>
</feature>
<feature type="region of interest" description="Disordered" evidence="1">
    <location>
        <begin position="289"/>
        <end position="323"/>
    </location>
</feature>
<dbReference type="InterPro" id="IPR059238">
    <property type="entry name" value="UBX1_UBXN9"/>
</dbReference>
<feature type="compositionally biased region" description="Basic and acidic residues" evidence="1">
    <location>
        <begin position="571"/>
        <end position="580"/>
    </location>
</feature>
<dbReference type="SMART" id="SM00166">
    <property type="entry name" value="UBX"/>
    <property type="match status" value="1"/>
</dbReference>
<feature type="compositionally biased region" description="Polar residues" evidence="1">
    <location>
        <begin position="491"/>
        <end position="500"/>
    </location>
</feature>
<feature type="compositionally biased region" description="Basic and acidic residues" evidence="1">
    <location>
        <begin position="519"/>
        <end position="531"/>
    </location>
</feature>
<protein>
    <submittedName>
        <fullName evidence="3">Tether containing UBX domain for GLUT4</fullName>
    </submittedName>
</protein>
<dbReference type="EMBL" id="JAAAUY010000223">
    <property type="protein sequence ID" value="KAF9333078.1"/>
    <property type="molecule type" value="Genomic_DNA"/>
</dbReference>
<reference evidence="3" key="1">
    <citation type="journal article" date="2020" name="Fungal Divers.">
        <title>Resolving the Mortierellaceae phylogeny through synthesis of multi-gene phylogenetics and phylogenomics.</title>
        <authorList>
            <person name="Vandepol N."/>
            <person name="Liber J."/>
            <person name="Desiro A."/>
            <person name="Na H."/>
            <person name="Kennedy M."/>
            <person name="Barry K."/>
            <person name="Grigoriev I.V."/>
            <person name="Miller A.N."/>
            <person name="O'Donnell K."/>
            <person name="Stajich J.E."/>
            <person name="Bonito G."/>
        </authorList>
    </citation>
    <scope>NUCLEOTIDE SEQUENCE</scope>
    <source>
        <strain evidence="3">NVP1</strain>
    </source>
</reference>
<dbReference type="GO" id="GO:0006886">
    <property type="term" value="P:intracellular protein transport"/>
    <property type="evidence" value="ECO:0007669"/>
    <property type="project" value="TreeGrafter"/>
</dbReference>
<dbReference type="Gene3D" id="3.10.20.90">
    <property type="entry name" value="Phosphatidylinositol 3-kinase Catalytic Subunit, Chain A, domain 1"/>
    <property type="match status" value="2"/>
</dbReference>
<evidence type="ECO:0000313" key="4">
    <source>
        <dbReference type="Proteomes" id="UP000696485"/>
    </source>
</evidence>
<dbReference type="Pfam" id="PF11470">
    <property type="entry name" value="TUG-UBL1"/>
    <property type="match status" value="1"/>
</dbReference>
<feature type="compositionally biased region" description="Low complexity" evidence="1">
    <location>
        <begin position="501"/>
        <end position="515"/>
    </location>
</feature>
<dbReference type="PANTHER" id="PTHR46467">
    <property type="entry name" value="TETHER CONTAINING UBX DOMAIN FOR GLUT4"/>
    <property type="match status" value="1"/>
</dbReference>
<feature type="compositionally biased region" description="Basic and acidic residues" evidence="1">
    <location>
        <begin position="733"/>
        <end position="750"/>
    </location>
</feature>
<dbReference type="InterPro" id="IPR029071">
    <property type="entry name" value="Ubiquitin-like_domsf"/>
</dbReference>
<feature type="region of interest" description="Disordered" evidence="1">
    <location>
        <begin position="700"/>
        <end position="768"/>
    </location>
</feature>
<gene>
    <name evidence="3" type="primary">ASPSCR1</name>
    <name evidence="3" type="ORF">BG006_004040</name>
</gene>
<dbReference type="Pfam" id="PF00789">
    <property type="entry name" value="UBX"/>
    <property type="match status" value="1"/>
</dbReference>
<dbReference type="GO" id="GO:0005634">
    <property type="term" value="C:nucleus"/>
    <property type="evidence" value="ECO:0007669"/>
    <property type="project" value="TreeGrafter"/>
</dbReference>
<feature type="domain" description="UBX" evidence="2">
    <location>
        <begin position="596"/>
        <end position="672"/>
    </location>
</feature>
<keyword evidence="4" id="KW-1185">Reference proteome</keyword>
<dbReference type="GO" id="GO:0005737">
    <property type="term" value="C:cytoplasm"/>
    <property type="evidence" value="ECO:0007669"/>
    <property type="project" value="TreeGrafter"/>
</dbReference>
<feature type="region of interest" description="Disordered" evidence="1">
    <location>
        <begin position="210"/>
        <end position="266"/>
    </location>
</feature>
<dbReference type="Proteomes" id="UP000696485">
    <property type="component" value="Unassembled WGS sequence"/>
</dbReference>
<sequence length="768" mass="84219">MASNLTVNLGGGKKQLVKTTPTMILRQIVNNVCEKQGYAEPQSYGLKNGKTFLDLSMSIRYANIAPGAKLDLARIPRDRAAPTHVQIALQTEDGERIVQQFALTTTLWDVLRGFEAKTTLNLTRRTAAPQPTSKNVLSFKRLSKALNPPSHVYLLPVVILLEREYISIEALKTTTLQLAGLSSGNVVMRVMMRFTDAGLEDFLPEIERDYSSATPPAAPAMTTSPAAIPVTPTPPPQSPSRQNTAIPTSNTTPQRRTTDKTAGERDFVAPQDIYRGDSMTDLGINAQSNLEQLPGITSRSGDVDQSTREGFQPGPGPSSVFSPNMEIHRQTPAQDMNTAMIEANQEIRQLQEQQTQAALTDRVKRLSKASEGSDRDRFVRSLPPGAGGMLSEEPGEMDGVEQTTTPRSESPSSQLPDQQQEVVRQIAHRISQQLRAQKSGDSPSVDYHALIAQEVAKQQNAGVLPKSPAGSRHNSMYKSKVDDDTPMRKGTGSTTRSPVGSTTATPPTSSSAQPQVNSEPKDEEAPFERNVKVFRPPADNSTPLSNQIDLPDDFYTLTGQEMVNLMNSQKRQREAEESRGFKTAQVRAEEEKAKERRYPKTIIRIRFPDRVQLQATFRSQETVGDVRQWVQGAIVGQGEKFDLYTTPPKKVLADDKLTLYQAGLAPQSIVYFTWVDSKLNLHPPFLNGEHLIKLQDLPVPGQEVPESASSSDKADLQGGNSLSGSSTSNIHMTGKDDRRLTDKMSSDKPKIGGSGSGGLPKWMKLSKK</sequence>
<feature type="compositionally biased region" description="Polar residues" evidence="1">
    <location>
        <begin position="241"/>
        <end position="255"/>
    </location>
</feature>
<organism evidence="3 4">
    <name type="scientific">Podila minutissima</name>
    <dbReference type="NCBI Taxonomy" id="64525"/>
    <lineage>
        <taxon>Eukaryota</taxon>
        <taxon>Fungi</taxon>
        <taxon>Fungi incertae sedis</taxon>
        <taxon>Mucoromycota</taxon>
        <taxon>Mortierellomycotina</taxon>
        <taxon>Mortierellomycetes</taxon>
        <taxon>Mortierellales</taxon>
        <taxon>Mortierellaceae</taxon>
        <taxon>Podila</taxon>
    </lineage>
</organism>
<feature type="region of interest" description="Disordered" evidence="1">
    <location>
        <begin position="353"/>
        <end position="422"/>
    </location>
</feature>
<dbReference type="InterPro" id="IPR001012">
    <property type="entry name" value="UBX_dom"/>
</dbReference>
<dbReference type="CDD" id="cd16105">
    <property type="entry name" value="Ubl_ASPSCR1_like"/>
    <property type="match status" value="1"/>
</dbReference>
<dbReference type="PANTHER" id="PTHR46467:SF1">
    <property type="entry name" value="TETHER CONTAINING UBX DOMAIN FOR GLUT4"/>
    <property type="match status" value="1"/>
</dbReference>
<proteinExistence type="predicted"/>
<feature type="compositionally biased region" description="Basic and acidic residues" evidence="1">
    <location>
        <begin position="256"/>
        <end position="266"/>
    </location>
</feature>
<feature type="compositionally biased region" description="Low complexity" evidence="1">
    <location>
        <begin position="718"/>
        <end position="729"/>
    </location>
</feature>
<evidence type="ECO:0000313" key="3">
    <source>
        <dbReference type="EMBL" id="KAF9333078.1"/>
    </source>
</evidence>
<dbReference type="CDD" id="cd17075">
    <property type="entry name" value="UBX1_UBXN9"/>
    <property type="match status" value="1"/>
</dbReference>
<dbReference type="CDD" id="cd16118">
    <property type="entry name" value="UBX2_UBXN9"/>
    <property type="match status" value="1"/>
</dbReference>
<evidence type="ECO:0000259" key="2">
    <source>
        <dbReference type="PROSITE" id="PS50033"/>
    </source>
</evidence>
<feature type="region of interest" description="Disordered" evidence="1">
    <location>
        <begin position="458"/>
        <end position="549"/>
    </location>
</feature>
<dbReference type="SUPFAM" id="SSF54236">
    <property type="entry name" value="Ubiquitin-like"/>
    <property type="match status" value="2"/>
</dbReference>
<dbReference type="GO" id="GO:0012506">
    <property type="term" value="C:vesicle membrane"/>
    <property type="evidence" value="ECO:0007669"/>
    <property type="project" value="TreeGrafter"/>
</dbReference>
<feature type="compositionally biased region" description="Polar residues" evidence="1">
    <location>
        <begin position="539"/>
        <end position="548"/>
    </location>
</feature>
<feature type="compositionally biased region" description="Polar residues" evidence="1">
    <location>
        <begin position="289"/>
        <end position="300"/>
    </location>
</feature>
<name>A0A9P5VML2_9FUNG</name>
<feature type="compositionally biased region" description="Polar residues" evidence="1">
    <location>
        <begin position="401"/>
        <end position="422"/>
    </location>
</feature>
<evidence type="ECO:0000256" key="1">
    <source>
        <dbReference type="SAM" id="MobiDB-lite"/>
    </source>
</evidence>
<feature type="region of interest" description="Disordered" evidence="1">
    <location>
        <begin position="569"/>
        <end position="592"/>
    </location>
</feature>
<dbReference type="InterPro" id="IPR021569">
    <property type="entry name" value="TUG-UBL1"/>
</dbReference>
<accession>A0A9P5VML2</accession>